<dbReference type="AlphaFoldDB" id="A0ABD2PK55"/>
<feature type="domain" description="C2H2-type" evidence="5">
    <location>
        <begin position="93"/>
        <end position="117"/>
    </location>
</feature>
<evidence type="ECO:0000259" key="5">
    <source>
        <dbReference type="SMART" id="SM00355"/>
    </source>
</evidence>
<proteinExistence type="predicted"/>
<evidence type="ECO:0000256" key="2">
    <source>
        <dbReference type="ARBA" id="ARBA00022723"/>
    </source>
</evidence>
<feature type="domain" description="C2H2-type" evidence="5">
    <location>
        <begin position="255"/>
        <end position="284"/>
    </location>
</feature>
<comment type="subcellular location">
    <subcellularLocation>
        <location evidence="1">Nucleus</location>
    </subcellularLocation>
</comment>
<dbReference type="InterPro" id="IPR051968">
    <property type="entry name" value="ZnFinger_Homeobox_TR"/>
</dbReference>
<dbReference type="PANTHER" id="PTHR45891">
    <property type="entry name" value="ZINC FINGER HOMEOBOX PROTEIN"/>
    <property type="match status" value="1"/>
</dbReference>
<dbReference type="Proteomes" id="UP001626550">
    <property type="component" value="Unassembled WGS sequence"/>
</dbReference>
<dbReference type="PANTHER" id="PTHR45891:SF3">
    <property type="entry name" value="ZINC FINGER PROTEIN 2"/>
    <property type="match status" value="1"/>
</dbReference>
<dbReference type="SMART" id="SM00355">
    <property type="entry name" value="ZnF_C2H2"/>
    <property type="match status" value="3"/>
</dbReference>
<evidence type="ECO:0000256" key="1">
    <source>
        <dbReference type="ARBA" id="ARBA00004123"/>
    </source>
</evidence>
<accession>A0ABD2PK55</accession>
<keyword evidence="4" id="KW-0862">Zinc</keyword>
<comment type="caution">
    <text evidence="6">The sequence shown here is derived from an EMBL/GenBank/DDBJ whole genome shotgun (WGS) entry which is preliminary data.</text>
</comment>
<name>A0ABD2PK55_9PLAT</name>
<evidence type="ECO:0000256" key="4">
    <source>
        <dbReference type="ARBA" id="ARBA00022833"/>
    </source>
</evidence>
<evidence type="ECO:0000313" key="6">
    <source>
        <dbReference type="EMBL" id="KAL3307669.1"/>
    </source>
</evidence>
<sequence length="358" mass="40098">MLAEKTSDSKLLDASEILTCLAGKLGFGGTRSEEQPVSKPLFENVHGHLVCLVCANYSTDNLEALIEHAEYNRIPLNLERANAYITIHTAGFWYCQLCTYKSPLKANFQLHCKTEKHSQRMNLLAHVCEGGPDNRERVFNQPGFLERKSTNPPLLLPAGCSTLMGQPVGASINLASAVQLKCLACDFSTTSVHKIRLHCQTMEHVKSIEVFRSILYRLQACEQTIKAMMNMVAGGASSDHTNSVSRVLSEIKVKLRCKICGDAQSVPVFCSLKEAMDHWREIKHQSRVASPYTVRFHLIKRHLIQQGHPVPKQNKTHFEVFWTYRAEEGSVERLATFLNALVEGGKYPSEFSSHLTDA</sequence>
<evidence type="ECO:0000313" key="7">
    <source>
        <dbReference type="Proteomes" id="UP001626550"/>
    </source>
</evidence>
<evidence type="ECO:0000256" key="3">
    <source>
        <dbReference type="ARBA" id="ARBA00022737"/>
    </source>
</evidence>
<keyword evidence="3" id="KW-0677">Repeat</keyword>
<dbReference type="GO" id="GO:0046872">
    <property type="term" value="F:metal ion binding"/>
    <property type="evidence" value="ECO:0007669"/>
    <property type="project" value="UniProtKB-KW"/>
</dbReference>
<organism evidence="6 7">
    <name type="scientific">Cichlidogyrus casuarinus</name>
    <dbReference type="NCBI Taxonomy" id="1844966"/>
    <lineage>
        <taxon>Eukaryota</taxon>
        <taxon>Metazoa</taxon>
        <taxon>Spiralia</taxon>
        <taxon>Lophotrochozoa</taxon>
        <taxon>Platyhelminthes</taxon>
        <taxon>Monogenea</taxon>
        <taxon>Monopisthocotylea</taxon>
        <taxon>Dactylogyridea</taxon>
        <taxon>Ancyrocephalidae</taxon>
        <taxon>Cichlidogyrus</taxon>
    </lineage>
</organism>
<protein>
    <recommendedName>
        <fullName evidence="5">C2H2-type domain-containing protein</fullName>
    </recommendedName>
</protein>
<dbReference type="InterPro" id="IPR013087">
    <property type="entry name" value="Znf_C2H2_type"/>
</dbReference>
<reference evidence="6 7" key="1">
    <citation type="submission" date="2024-11" db="EMBL/GenBank/DDBJ databases">
        <title>Adaptive evolution of stress response genes in parasites aligns with host niche diversity.</title>
        <authorList>
            <person name="Hahn C."/>
            <person name="Resl P."/>
        </authorList>
    </citation>
    <scope>NUCLEOTIDE SEQUENCE [LARGE SCALE GENOMIC DNA]</scope>
    <source>
        <strain evidence="6">EGGRZ-B1_66</strain>
        <tissue evidence="6">Body</tissue>
    </source>
</reference>
<keyword evidence="2" id="KW-0479">Metal-binding</keyword>
<gene>
    <name evidence="6" type="ORF">Ciccas_013812</name>
</gene>
<dbReference type="EMBL" id="JBJKFK010006773">
    <property type="protein sequence ID" value="KAL3307669.1"/>
    <property type="molecule type" value="Genomic_DNA"/>
</dbReference>
<keyword evidence="7" id="KW-1185">Reference proteome</keyword>
<dbReference type="GO" id="GO:0005634">
    <property type="term" value="C:nucleus"/>
    <property type="evidence" value="ECO:0007669"/>
    <property type="project" value="UniProtKB-SubCell"/>
</dbReference>
<feature type="domain" description="C2H2-type" evidence="5">
    <location>
        <begin position="180"/>
        <end position="204"/>
    </location>
</feature>
<dbReference type="Pfam" id="PF24056">
    <property type="entry name" value="zf-C2H2_ZFHX3"/>
    <property type="match status" value="1"/>
</dbReference>